<evidence type="ECO:0000256" key="4">
    <source>
        <dbReference type="ARBA" id="ARBA00040795"/>
    </source>
</evidence>
<feature type="transmembrane region" description="Helical" evidence="7">
    <location>
        <begin position="557"/>
        <end position="575"/>
    </location>
</feature>
<proteinExistence type="predicted"/>
<keyword evidence="7" id="KW-0472">Membrane</keyword>
<evidence type="ECO:0000259" key="8">
    <source>
        <dbReference type="PROSITE" id="PS50275"/>
    </source>
</evidence>
<dbReference type="AlphaFoldDB" id="A0A226F390"/>
<gene>
    <name evidence="9" type="ORF">Fcan01_02069</name>
</gene>
<evidence type="ECO:0000256" key="5">
    <source>
        <dbReference type="ARBA" id="ARBA00041396"/>
    </source>
</evidence>
<dbReference type="OMA" id="ITKAQPV"/>
<dbReference type="GO" id="GO:0004438">
    <property type="term" value="F:phosphatidylinositol-3-phosphate phosphatase activity"/>
    <property type="evidence" value="ECO:0007669"/>
    <property type="project" value="UniProtKB-EC"/>
</dbReference>
<dbReference type="GO" id="GO:0005783">
    <property type="term" value="C:endoplasmic reticulum"/>
    <property type="evidence" value="ECO:0007669"/>
    <property type="project" value="TreeGrafter"/>
</dbReference>
<evidence type="ECO:0000256" key="2">
    <source>
        <dbReference type="ARBA" id="ARBA00036631"/>
    </source>
</evidence>
<comment type="caution">
    <text evidence="9">The sequence shown here is derived from an EMBL/GenBank/DDBJ whole genome shotgun (WGS) entry which is preliminary data.</text>
</comment>
<name>A0A226F390_FOLCA</name>
<evidence type="ECO:0000256" key="7">
    <source>
        <dbReference type="SAM" id="Phobius"/>
    </source>
</evidence>
<keyword evidence="7" id="KW-1133">Transmembrane helix</keyword>
<evidence type="ECO:0000313" key="9">
    <source>
        <dbReference type="EMBL" id="OXA63820.1"/>
    </source>
</evidence>
<feature type="transmembrane region" description="Helical" evidence="7">
    <location>
        <begin position="523"/>
        <end position="545"/>
    </location>
</feature>
<reference evidence="9 10" key="1">
    <citation type="submission" date="2015-12" db="EMBL/GenBank/DDBJ databases">
        <title>The genome of Folsomia candida.</title>
        <authorList>
            <person name="Faddeeva A."/>
            <person name="Derks M.F."/>
            <person name="Anvar Y."/>
            <person name="Smit S."/>
            <person name="Van Straalen N."/>
            <person name="Roelofs D."/>
        </authorList>
    </citation>
    <scope>NUCLEOTIDE SEQUENCE [LARGE SCALE GENOMIC DNA]</scope>
    <source>
        <strain evidence="9 10">VU population</strain>
        <tissue evidence="9">Whole body</tissue>
    </source>
</reference>
<dbReference type="Pfam" id="PF02383">
    <property type="entry name" value="Syja_N"/>
    <property type="match status" value="1"/>
</dbReference>
<dbReference type="GO" id="GO:0043812">
    <property type="term" value="F:phosphatidylinositol-4-phosphate phosphatase activity"/>
    <property type="evidence" value="ECO:0007669"/>
    <property type="project" value="TreeGrafter"/>
</dbReference>
<accession>A0A226F390</accession>
<keyword evidence="7" id="KW-0812">Transmembrane</keyword>
<dbReference type="PANTHER" id="PTHR45662">
    <property type="entry name" value="PHOSPHATIDYLINOSITIDE PHOSPHATASE SAC1"/>
    <property type="match status" value="1"/>
</dbReference>
<evidence type="ECO:0000256" key="3">
    <source>
        <dbReference type="ARBA" id="ARBA00036807"/>
    </source>
</evidence>
<dbReference type="OrthoDB" id="405996at2759"/>
<dbReference type="PROSITE" id="PS50275">
    <property type="entry name" value="SAC"/>
    <property type="match status" value="1"/>
</dbReference>
<evidence type="ECO:0000256" key="1">
    <source>
        <dbReference type="ARBA" id="ARBA00013038"/>
    </source>
</evidence>
<comment type="catalytic activity">
    <reaction evidence="2">
        <text>a 1,2-diacyl-sn-glycero-3-phospho-(1D-myo-inositol-3-phosphate) + H2O = a 1,2-diacyl-sn-glycero-3-phospho-(1D-myo-inositol) + phosphate</text>
        <dbReference type="Rhea" id="RHEA:12316"/>
        <dbReference type="ChEBI" id="CHEBI:15377"/>
        <dbReference type="ChEBI" id="CHEBI:43474"/>
        <dbReference type="ChEBI" id="CHEBI:57880"/>
        <dbReference type="ChEBI" id="CHEBI:58088"/>
        <dbReference type="EC" id="3.1.3.64"/>
    </reaction>
    <physiologicalReaction direction="left-to-right" evidence="2">
        <dbReference type="Rhea" id="RHEA:12317"/>
    </physiologicalReaction>
</comment>
<dbReference type="EC" id="3.1.3.64" evidence="1"/>
<evidence type="ECO:0000256" key="6">
    <source>
        <dbReference type="ARBA" id="ARBA00041911"/>
    </source>
</evidence>
<feature type="domain" description="SAC" evidence="8">
    <location>
        <begin position="126"/>
        <end position="452"/>
    </location>
</feature>
<comment type="catalytic activity">
    <reaction evidence="3">
        <text>a 1,2-diacyl-sn-glycero-3-phospho-(1D-myo-inositol 4-phosphate) + H2O = a 1,2-diacyl-sn-glycero-3-phospho-(1D-myo-inositol) + phosphate</text>
        <dbReference type="Rhea" id="RHEA:55652"/>
        <dbReference type="ChEBI" id="CHEBI:15377"/>
        <dbReference type="ChEBI" id="CHEBI:43474"/>
        <dbReference type="ChEBI" id="CHEBI:57880"/>
        <dbReference type="ChEBI" id="CHEBI:58178"/>
    </reaction>
    <physiologicalReaction direction="left-to-right" evidence="3">
        <dbReference type="Rhea" id="RHEA:55653"/>
    </physiologicalReaction>
</comment>
<keyword evidence="10" id="KW-1185">Reference proteome</keyword>
<dbReference type="PANTHER" id="PTHR45662:SF2">
    <property type="entry name" value="PHOSPHATIDYLINOSITOL-3-PHOSPHATASE SAC1"/>
    <property type="match status" value="1"/>
</dbReference>
<dbReference type="GO" id="GO:0046856">
    <property type="term" value="P:phosphatidylinositol dephosphorylation"/>
    <property type="evidence" value="ECO:0007669"/>
    <property type="project" value="TreeGrafter"/>
</dbReference>
<dbReference type="EMBL" id="LNIX01000001">
    <property type="protein sequence ID" value="OXA63820.1"/>
    <property type="molecule type" value="Genomic_DNA"/>
</dbReference>
<organism evidence="9 10">
    <name type="scientific">Folsomia candida</name>
    <name type="common">Springtail</name>
    <dbReference type="NCBI Taxonomy" id="158441"/>
    <lineage>
        <taxon>Eukaryota</taxon>
        <taxon>Metazoa</taxon>
        <taxon>Ecdysozoa</taxon>
        <taxon>Arthropoda</taxon>
        <taxon>Hexapoda</taxon>
        <taxon>Collembola</taxon>
        <taxon>Entomobryomorpha</taxon>
        <taxon>Isotomoidea</taxon>
        <taxon>Isotomidae</taxon>
        <taxon>Proisotominae</taxon>
        <taxon>Folsomia</taxon>
    </lineage>
</organism>
<dbReference type="Proteomes" id="UP000198287">
    <property type="component" value="Unassembled WGS sequence"/>
</dbReference>
<dbReference type="InterPro" id="IPR002013">
    <property type="entry name" value="SAC_dom"/>
</dbReference>
<evidence type="ECO:0000313" key="10">
    <source>
        <dbReference type="Proteomes" id="UP000198287"/>
    </source>
</evidence>
<dbReference type="STRING" id="158441.A0A226F390"/>
<protein>
    <recommendedName>
        <fullName evidence="4">Phosphatidylinositol-3-phosphatase SAC1</fullName>
        <ecNumber evidence="1">3.1.3.64</ecNumber>
    </recommendedName>
    <alternativeName>
        <fullName evidence="6">Phosphatidylinositol-4-phosphate phosphatase</fullName>
    </alternativeName>
    <alternativeName>
        <fullName evidence="5">Suppressor of actin mutations 1-like protein</fullName>
    </alternativeName>
</protein>
<sequence>MSSSYDSLYLVETTERIFIHPATFHAGDKFIVINRISDEISISTDEHLIPDRDRLKTISICGVIGAIRMIAGPYLVYIKTRERVGNIGGAHVVWQMKQFDVIPFRKSMLHLTEKQKSFNNTYLEMLKTVVDTPSFYYSNTYDLSHSMQSLDSNSPDFLKQTLVERADERFVWNKVMLENFHQGRSELQKFCVPLIHGFVSITQTELNSKPFKFILISRRSAKRPGTRLFCRGIDEDGNVSNFVETEQIIEQGIDIASFVQIRGSIPLFWSQRPNLKYKPKPLVTPLNHAEAYTKHFQELTLRYGKVTSVNLVNQTGSEGELELKFKSQSEALQLHNTSYEAFDFHHECRNMNWQRLEVLVNRLTNDLQEFDYFMRGRIRKQQEGVFRTNCIDCLDRTNVVQGLLAKVNVELVLQRMGIFGEGEKVRDHPDFEYLFKNIWADNGDIVSIEYSGTGALKADFTRTGQRTFAGLMRDGLNASVRYFKNNFADGFRQDAMDLFVGNHIVTEKEGAELRCPLDRNRDWKYLTLPTLLVMSVVMFFTVLIFPQENTTENRLYMFFWAIMSVACGGVILHYGTEFVDSPVLTETPRLTM</sequence>